<proteinExistence type="predicted"/>
<evidence type="ECO:0000313" key="3">
    <source>
        <dbReference type="Proteomes" id="UP001209854"/>
    </source>
</evidence>
<dbReference type="Proteomes" id="UP001209854">
    <property type="component" value="Unassembled WGS sequence"/>
</dbReference>
<keyword evidence="1" id="KW-0812">Transmembrane</keyword>
<name>A0ABT3MTX7_9GAMM</name>
<gene>
    <name evidence="2" type="ORF">NX722_09280</name>
</gene>
<evidence type="ECO:0000256" key="1">
    <source>
        <dbReference type="SAM" id="Phobius"/>
    </source>
</evidence>
<protein>
    <submittedName>
        <fullName evidence="2">Uncharacterized protein</fullName>
    </submittedName>
</protein>
<keyword evidence="1" id="KW-1133">Transmembrane helix</keyword>
<dbReference type="EMBL" id="JAPFCC010000001">
    <property type="protein sequence ID" value="MCW7552830.1"/>
    <property type="molecule type" value="Genomic_DNA"/>
</dbReference>
<keyword evidence="1" id="KW-0472">Membrane</keyword>
<keyword evidence="3" id="KW-1185">Reference proteome</keyword>
<evidence type="ECO:0000313" key="2">
    <source>
        <dbReference type="EMBL" id="MCW7552830.1"/>
    </source>
</evidence>
<accession>A0ABT3MTX7</accession>
<organism evidence="2 3">
    <name type="scientific">Endozoicomonas gorgoniicola</name>
    <dbReference type="NCBI Taxonomy" id="1234144"/>
    <lineage>
        <taxon>Bacteria</taxon>
        <taxon>Pseudomonadati</taxon>
        <taxon>Pseudomonadota</taxon>
        <taxon>Gammaproteobacteria</taxon>
        <taxon>Oceanospirillales</taxon>
        <taxon>Endozoicomonadaceae</taxon>
        <taxon>Endozoicomonas</taxon>
    </lineage>
</organism>
<comment type="caution">
    <text evidence="2">The sequence shown here is derived from an EMBL/GenBank/DDBJ whole genome shotgun (WGS) entry which is preliminary data.</text>
</comment>
<feature type="transmembrane region" description="Helical" evidence="1">
    <location>
        <begin position="35"/>
        <end position="59"/>
    </location>
</feature>
<feature type="transmembrane region" description="Helical" evidence="1">
    <location>
        <begin position="12"/>
        <end position="29"/>
    </location>
</feature>
<dbReference type="RefSeq" id="WP_262567739.1">
    <property type="nucleotide sequence ID" value="NZ_JAPFCC010000001.1"/>
</dbReference>
<reference evidence="2 3" key="1">
    <citation type="submission" date="2022-10" db="EMBL/GenBank/DDBJ databases">
        <title>High-quality genome sequences of two octocoral-associated bacteria, Endozoicomonas euniceicola EF212 and Endozoicomonas gorgoniicola PS125.</title>
        <authorList>
            <person name="Chiou Y.-J."/>
            <person name="Chen Y.-H."/>
        </authorList>
    </citation>
    <scope>NUCLEOTIDE SEQUENCE [LARGE SCALE GENOMIC DNA]</scope>
    <source>
        <strain evidence="2 3">PS125</strain>
    </source>
</reference>
<sequence length="107" mass="12675">MSLWQRIKRFSRSFMILALSCLVLEQVWYSVVVPGYFLGVLVSPVFWGIFSVVCFYLLWRFDADFFKEDLECYLLHDETTFMSPNYSQEKYEALTGDTIMRNNINLA</sequence>